<feature type="chain" id="PRO_5012374648" description="Peptidase M23 domain-containing protein" evidence="1">
    <location>
        <begin position="20"/>
        <end position="300"/>
    </location>
</feature>
<proteinExistence type="predicted"/>
<dbReference type="InterPro" id="IPR011055">
    <property type="entry name" value="Dup_hybrid_motif"/>
</dbReference>
<reference evidence="2" key="1">
    <citation type="submission" date="2016-04" db="EMBL/GenBank/DDBJ databases">
        <authorList>
            <person name="Evans L.H."/>
            <person name="Alamgir A."/>
            <person name="Owens N."/>
            <person name="Weber N.D."/>
            <person name="Virtaneva K."/>
            <person name="Barbian K."/>
            <person name="Babar A."/>
            <person name="Rosenke K."/>
        </authorList>
    </citation>
    <scope>NUCLEOTIDE SEQUENCE</scope>
    <source>
        <strain evidence="2">86-1</strain>
    </source>
</reference>
<evidence type="ECO:0000313" key="2">
    <source>
        <dbReference type="EMBL" id="SBW02067.1"/>
    </source>
</evidence>
<keyword evidence="1" id="KW-0732">Signal</keyword>
<dbReference type="AlphaFoldDB" id="A0A212JRM3"/>
<sequence length="300" mass="33960">MKRKLLLYFVISISFIAQGFSQKLEVTSRYEDRNVVFDATFDGTGTYTLVLSFSELQGYKSRSGRQAIINIPSPFSGNSIYKLTEIDGARTSTYRYSYQYFQGKYNAKPDENFPYLLPVKPGNNVRVFWLENLEVKLGKSVADKILGATFSYTGVDTVYAIRSGQVVSVKNGTRDRIIPEAGTVYYDEASQSLIEVEHKDGTIARYVCMTSGKSLLEEGDRIIAGQPLAVFTQKDDNQEMKVGIHLFRLGKKFEYEVIMPKYYTDSGLIQPEYGKEYVGASAKEIVEKELTKKEKKNLNL</sequence>
<accession>A0A212JRM3</accession>
<gene>
    <name evidence="2" type="ORF">KL86DYS1_30177</name>
</gene>
<dbReference type="RefSeq" id="WP_296941911.1">
    <property type="nucleotide sequence ID" value="NZ_LT599032.1"/>
</dbReference>
<evidence type="ECO:0008006" key="3">
    <source>
        <dbReference type="Google" id="ProtNLM"/>
    </source>
</evidence>
<organism evidence="2">
    <name type="scientific">uncultured Dysgonomonas sp</name>
    <dbReference type="NCBI Taxonomy" id="206096"/>
    <lineage>
        <taxon>Bacteria</taxon>
        <taxon>Pseudomonadati</taxon>
        <taxon>Bacteroidota</taxon>
        <taxon>Bacteroidia</taxon>
        <taxon>Bacteroidales</taxon>
        <taxon>Dysgonomonadaceae</taxon>
        <taxon>Dysgonomonas</taxon>
        <taxon>environmental samples</taxon>
    </lineage>
</organism>
<evidence type="ECO:0000256" key="1">
    <source>
        <dbReference type="SAM" id="SignalP"/>
    </source>
</evidence>
<dbReference type="EMBL" id="FLUM01000003">
    <property type="protein sequence ID" value="SBW02067.1"/>
    <property type="molecule type" value="Genomic_DNA"/>
</dbReference>
<protein>
    <recommendedName>
        <fullName evidence="3">Peptidase M23 domain-containing protein</fullName>
    </recommendedName>
</protein>
<name>A0A212JRM3_9BACT</name>
<dbReference type="Gene3D" id="2.70.70.10">
    <property type="entry name" value="Glucose Permease (Domain IIA)"/>
    <property type="match status" value="1"/>
</dbReference>
<feature type="signal peptide" evidence="1">
    <location>
        <begin position="1"/>
        <end position="19"/>
    </location>
</feature>